<dbReference type="EMBL" id="JAPFRD010000011">
    <property type="protein sequence ID" value="MCW8109289.1"/>
    <property type="molecule type" value="Genomic_DNA"/>
</dbReference>
<dbReference type="InterPro" id="IPR038989">
    <property type="entry name" value="UbiJ"/>
</dbReference>
<dbReference type="PANTHER" id="PTHR38693:SF1">
    <property type="entry name" value="UBIQUINONE BIOSYNTHESIS ACCESSORY FACTOR UBIJ"/>
    <property type="match status" value="1"/>
</dbReference>
<proteinExistence type="inferred from homology"/>
<comment type="similarity">
    <text evidence="1">Belongs to the UbiJ family.</text>
</comment>
<dbReference type="PANTHER" id="PTHR38693">
    <property type="entry name" value="UBIQUINONE BIOSYNTHESIS PROTEIN UBIJ"/>
    <property type="match status" value="1"/>
</dbReference>
<comment type="function">
    <text evidence="1">Required for ubiquinone (coenzyme Q) biosynthesis. Binds hydrophobic ubiquinone biosynthetic intermediates via its SCP2 domain and is essential for the stability of the Ubi complex. May constitute a docking platform where Ubi enzymes assemble and access their SCP2-bound polyprenyl substrates.</text>
</comment>
<dbReference type="Pfam" id="PF02036">
    <property type="entry name" value="SCP2"/>
    <property type="match status" value="1"/>
</dbReference>
<comment type="pathway">
    <text evidence="1">Cofactor biosynthesis; ubiquinone biosynthesis.</text>
</comment>
<dbReference type="HAMAP" id="MF_02215">
    <property type="entry name" value="UbiJ"/>
    <property type="match status" value="1"/>
</dbReference>
<accession>A0ABT3P961</accession>
<reference evidence="3" key="1">
    <citation type="submission" date="2022-11" db="EMBL/GenBank/DDBJ databases">
        <title>Alteromonas sp. nov., isolated from sea water of the Qingdao.</title>
        <authorList>
            <person name="Wang Q."/>
        </authorList>
    </citation>
    <scope>NUCLEOTIDE SEQUENCE</scope>
    <source>
        <strain evidence="3">ASW11-7</strain>
    </source>
</reference>
<keyword evidence="1" id="KW-0963">Cytoplasm</keyword>
<organism evidence="3 4">
    <name type="scientific">Alteromonas aquimaris</name>
    <dbReference type="NCBI Taxonomy" id="2998417"/>
    <lineage>
        <taxon>Bacteria</taxon>
        <taxon>Pseudomonadati</taxon>
        <taxon>Pseudomonadota</taxon>
        <taxon>Gammaproteobacteria</taxon>
        <taxon>Alteromonadales</taxon>
        <taxon>Alteromonadaceae</taxon>
        <taxon>Alteromonas/Salinimonas group</taxon>
        <taxon>Alteromonas</taxon>
    </lineage>
</organism>
<gene>
    <name evidence="1" type="primary">ubiJ</name>
    <name evidence="3" type="ORF">OPS25_12340</name>
</gene>
<keyword evidence="1" id="KW-0831">Ubiquinone biosynthesis</keyword>
<comment type="caution">
    <text evidence="3">The sequence shown here is derived from an EMBL/GenBank/DDBJ whole genome shotgun (WGS) entry which is preliminary data.</text>
</comment>
<dbReference type="RefSeq" id="WP_265618041.1">
    <property type="nucleotide sequence ID" value="NZ_JAPFRD010000011.1"/>
</dbReference>
<dbReference type="InterPro" id="IPR003033">
    <property type="entry name" value="SCP2_sterol-bd_dom"/>
</dbReference>
<feature type="domain" description="SCP2" evidence="2">
    <location>
        <begin position="15"/>
        <end position="121"/>
    </location>
</feature>
<evidence type="ECO:0000313" key="3">
    <source>
        <dbReference type="EMBL" id="MCW8109289.1"/>
    </source>
</evidence>
<evidence type="ECO:0000256" key="1">
    <source>
        <dbReference type="HAMAP-Rule" id="MF_02215"/>
    </source>
</evidence>
<keyword evidence="4" id="KW-1185">Reference proteome</keyword>
<evidence type="ECO:0000259" key="2">
    <source>
        <dbReference type="Pfam" id="PF02036"/>
    </source>
</evidence>
<dbReference type="Proteomes" id="UP001142810">
    <property type="component" value="Unassembled WGS sequence"/>
</dbReference>
<comment type="subcellular location">
    <subcellularLocation>
        <location evidence="1">Cytoplasm</location>
    </subcellularLocation>
</comment>
<evidence type="ECO:0000313" key="4">
    <source>
        <dbReference type="Proteomes" id="UP001142810"/>
    </source>
</evidence>
<name>A0ABT3P961_9ALTE</name>
<sequence>MPALPMLSGVLETLINQVLAFDPDSHQRLAKLNHACLSIFIDGFPEGVTMHFADKVEVNIEREPFAQLAQNLPPRHCCIKTHLGVLPELKETSQLTRLIQQNKLYLEGDINVAQQVSALFRELDIDWEEQVAKYTGDVIAHQAFSVLHGLFDAASEFTHKGQRVLANTIVEEKELAAHKLAVMHFCDEVSALRNDVERFEVRLKQLESPLS</sequence>
<protein>
    <recommendedName>
        <fullName evidence="1">Ubiquinone biosynthesis accessory factor UbiJ</fullName>
    </recommendedName>
</protein>